<gene>
    <name evidence="7" type="ORF">A3D53_03325</name>
</gene>
<evidence type="ECO:0008006" key="9">
    <source>
        <dbReference type="Google" id="ProtNLM"/>
    </source>
</evidence>
<evidence type="ECO:0000313" key="8">
    <source>
        <dbReference type="Proteomes" id="UP000176413"/>
    </source>
</evidence>
<evidence type="ECO:0000259" key="6">
    <source>
        <dbReference type="Pfam" id="PF06925"/>
    </source>
</evidence>
<evidence type="ECO:0000256" key="2">
    <source>
        <dbReference type="ARBA" id="ARBA00006962"/>
    </source>
</evidence>
<comment type="subcellular location">
    <subcellularLocation>
        <location evidence="1">Membrane</location>
    </subcellularLocation>
</comment>
<dbReference type="PANTHER" id="PTHR43025:SF3">
    <property type="entry name" value="MONOGALACTOSYLDIACYLGLYCEROL SYNTHASE 1, CHLOROPLASTIC"/>
    <property type="match status" value="1"/>
</dbReference>
<dbReference type="EMBL" id="MFQA01000030">
    <property type="protein sequence ID" value="OGH68792.1"/>
    <property type="molecule type" value="Genomic_DNA"/>
</dbReference>
<dbReference type="InterPro" id="IPR050519">
    <property type="entry name" value="Glycosyltransf_28_UgtP"/>
</dbReference>
<dbReference type="SUPFAM" id="SSF53756">
    <property type="entry name" value="UDP-Glycosyltransferase/glycogen phosphorylase"/>
    <property type="match status" value="1"/>
</dbReference>
<name>A0A1F6MAU7_9BACT</name>
<evidence type="ECO:0000256" key="1">
    <source>
        <dbReference type="ARBA" id="ARBA00004370"/>
    </source>
</evidence>
<feature type="domain" description="Glycosyl transferase family 28 C-terminal" evidence="5">
    <location>
        <begin position="196"/>
        <end position="289"/>
    </location>
</feature>
<proteinExistence type="inferred from homology"/>
<evidence type="ECO:0000259" key="5">
    <source>
        <dbReference type="Pfam" id="PF04101"/>
    </source>
</evidence>
<dbReference type="InterPro" id="IPR009695">
    <property type="entry name" value="Diacylglyc_glucosyltr_N"/>
</dbReference>
<dbReference type="GO" id="GO:0009247">
    <property type="term" value="P:glycolipid biosynthetic process"/>
    <property type="evidence" value="ECO:0007669"/>
    <property type="project" value="InterPro"/>
</dbReference>
<accession>A0A1F6MAU7</accession>
<dbReference type="Pfam" id="PF04101">
    <property type="entry name" value="Glyco_tran_28_C"/>
    <property type="match status" value="1"/>
</dbReference>
<sequence>MRIWLYYAGAGGGHKASVQAVAEEFLKQKSDAQFSWFDVGILAGAYSRRWFENGYAGLVHHLPWLYAFLYEASKLRPVMWLHNTLAEMLVGNALVRSLQTENPDLIVSSYFLVGPLVRALKKTGRAIPLVVIVTDPYSAPPIWFYYPELKYVVASAMVKKTALTRGVPEKNIVVVPQIIHGAPSRQKSVDKEGKIVLLVGGGNGFPGAEDVVNALVQSDVVAKIVVVCGTNEKLKKEIEAVTRQTKKQITVYGFVDFLPELIVKADVVIAKAGAGVVHEVLQQKKPLIISHFIWGQETGNKDFVVNNGLGFYEPQAKNIPALVQRCLYDADVLAKLEKACQEHLQKNGVSEVVTYLTSLTKGA</sequence>
<dbReference type="Proteomes" id="UP000176413">
    <property type="component" value="Unassembled WGS sequence"/>
</dbReference>
<evidence type="ECO:0000256" key="3">
    <source>
        <dbReference type="ARBA" id="ARBA00022676"/>
    </source>
</evidence>
<dbReference type="Pfam" id="PF06925">
    <property type="entry name" value="MGDG_synth"/>
    <property type="match status" value="1"/>
</dbReference>
<dbReference type="InterPro" id="IPR007235">
    <property type="entry name" value="Glyco_trans_28_C"/>
</dbReference>
<dbReference type="GO" id="GO:0016758">
    <property type="term" value="F:hexosyltransferase activity"/>
    <property type="evidence" value="ECO:0007669"/>
    <property type="project" value="InterPro"/>
</dbReference>
<dbReference type="GO" id="GO:0016020">
    <property type="term" value="C:membrane"/>
    <property type="evidence" value="ECO:0007669"/>
    <property type="project" value="UniProtKB-SubCell"/>
</dbReference>
<dbReference type="Gene3D" id="3.40.50.2000">
    <property type="entry name" value="Glycogen Phosphorylase B"/>
    <property type="match status" value="2"/>
</dbReference>
<keyword evidence="4" id="KW-0808">Transferase</keyword>
<dbReference type="AlphaFoldDB" id="A0A1F6MAU7"/>
<dbReference type="PANTHER" id="PTHR43025">
    <property type="entry name" value="MONOGALACTOSYLDIACYLGLYCEROL SYNTHASE"/>
    <property type="match status" value="1"/>
</dbReference>
<comment type="caution">
    <text evidence="7">The sequence shown here is derived from an EMBL/GenBank/DDBJ whole genome shotgun (WGS) entry which is preliminary data.</text>
</comment>
<protein>
    <recommendedName>
        <fullName evidence="9">Diacylglycerol glucosyltransferase N-terminal domain-containing protein</fullName>
    </recommendedName>
</protein>
<keyword evidence="3" id="KW-0328">Glycosyltransferase</keyword>
<organism evidence="7 8">
    <name type="scientific">Candidatus Magasanikbacteria bacterium RIFCSPHIGHO2_02_FULL_45_10</name>
    <dbReference type="NCBI Taxonomy" id="1798679"/>
    <lineage>
        <taxon>Bacteria</taxon>
        <taxon>Candidatus Magasanikiibacteriota</taxon>
    </lineage>
</organism>
<evidence type="ECO:0000313" key="7">
    <source>
        <dbReference type="EMBL" id="OGH68792.1"/>
    </source>
</evidence>
<comment type="similarity">
    <text evidence="2">Belongs to the glycosyltransferase 28 family.</text>
</comment>
<reference evidence="7 8" key="1">
    <citation type="journal article" date="2016" name="Nat. Commun.">
        <title>Thousands of microbial genomes shed light on interconnected biogeochemical processes in an aquifer system.</title>
        <authorList>
            <person name="Anantharaman K."/>
            <person name="Brown C.T."/>
            <person name="Hug L.A."/>
            <person name="Sharon I."/>
            <person name="Castelle C.J."/>
            <person name="Probst A.J."/>
            <person name="Thomas B.C."/>
            <person name="Singh A."/>
            <person name="Wilkins M.J."/>
            <person name="Karaoz U."/>
            <person name="Brodie E.L."/>
            <person name="Williams K.H."/>
            <person name="Hubbard S.S."/>
            <person name="Banfield J.F."/>
        </authorList>
    </citation>
    <scope>NUCLEOTIDE SEQUENCE [LARGE SCALE GENOMIC DNA]</scope>
</reference>
<evidence type="ECO:0000256" key="4">
    <source>
        <dbReference type="ARBA" id="ARBA00022679"/>
    </source>
</evidence>
<feature type="domain" description="Diacylglycerol glucosyltransferase N-terminal" evidence="6">
    <location>
        <begin position="14"/>
        <end position="174"/>
    </location>
</feature>